<keyword evidence="12" id="KW-1185">Reference proteome</keyword>
<keyword evidence="10" id="KW-0325">Glycoprotein</keyword>
<gene>
    <name evidence="13" type="primary">LOC110983454</name>
</gene>
<sequence>MDKYLKPICWYQSTLLWSPHKMQSIIWSFLESHQMPVMRKCQASSQGDLSHSLSQSIWSSQRATPLPEELSRAREMLDALRTSADRRRLPTGQQYSYSKVHWGYHGVLDEKLLQMQCSKCAVVSSSGHLINSSAGLEIDATPCVFRMNNAPVTGYEVDVGSRTTVRSIGHVNLKKSFEDDEGACWEMLLDNRTRASVILINWMSTTKVKKMVSGEYRYAVLLAHLFPDVKFYSFTRDKMISSEALFKNYTGLSRQEAQTWLSTGWYTLIAAMDICKDIVVYGMADEKYCNGSMKNAQRIPYHYYEPNKLRECSYYNKSEIRLTGGHLFITEKAVFARLAAKRHIKFKHPSWPRRDFGTAVTLDTPFLQRYRQKRQKKGRQRRRRPVPPDNWTNAVQLRVGNQTIIVPKEKLLDPIVGLMPDSKVLPGPGNETNLRVNITRSGDDSL</sequence>
<evidence type="ECO:0000256" key="5">
    <source>
        <dbReference type="ARBA" id="ARBA00022692"/>
    </source>
</evidence>
<dbReference type="PANTHER" id="PTHR23136:SF12">
    <property type="entry name" value="ALPHA-2,6-SIALYLTRANSFERASE"/>
    <property type="match status" value="1"/>
</dbReference>
<dbReference type="Proteomes" id="UP000694845">
    <property type="component" value="Unplaced"/>
</dbReference>
<dbReference type="Gene3D" id="3.90.1480.20">
    <property type="entry name" value="Glycosyl transferase family 29"/>
    <property type="match status" value="1"/>
</dbReference>
<keyword evidence="9" id="KW-0472">Membrane</keyword>
<dbReference type="KEGG" id="aplc:110983454"/>
<evidence type="ECO:0000256" key="11">
    <source>
        <dbReference type="SAM" id="MobiDB-lite"/>
    </source>
</evidence>
<protein>
    <submittedName>
        <fullName evidence="13">Alpha-N-acetyl-neuraminyl-2,3-beta-galactosyl-1, 3-N-acetyl-galactosaminide alpha-2,6-sialyltransferase-like isoform X1</fullName>
    </submittedName>
</protein>
<dbReference type="CDD" id="cd23965">
    <property type="entry name" value="GT29_ST6GALNAC3_4_5_6"/>
    <property type="match status" value="1"/>
</dbReference>
<evidence type="ECO:0000256" key="6">
    <source>
        <dbReference type="ARBA" id="ARBA00022968"/>
    </source>
</evidence>
<dbReference type="RefSeq" id="XP_022098413.1">
    <property type="nucleotide sequence ID" value="XM_022242721.1"/>
</dbReference>
<evidence type="ECO:0000256" key="4">
    <source>
        <dbReference type="ARBA" id="ARBA00022679"/>
    </source>
</evidence>
<evidence type="ECO:0000256" key="8">
    <source>
        <dbReference type="ARBA" id="ARBA00023034"/>
    </source>
</evidence>
<dbReference type="InterPro" id="IPR038578">
    <property type="entry name" value="GT29-like_sf"/>
</dbReference>
<name>A0A8B7YYJ5_ACAPL</name>
<evidence type="ECO:0000256" key="9">
    <source>
        <dbReference type="ARBA" id="ARBA00023136"/>
    </source>
</evidence>
<accession>A0A8B7YYJ5</accession>
<keyword evidence="3" id="KW-0328">Glycosyltransferase</keyword>
<evidence type="ECO:0000313" key="13">
    <source>
        <dbReference type="RefSeq" id="XP_022098413.1"/>
    </source>
</evidence>
<dbReference type="Pfam" id="PF00777">
    <property type="entry name" value="Glyco_transf_29"/>
    <property type="match status" value="1"/>
</dbReference>
<dbReference type="GO" id="GO:0000139">
    <property type="term" value="C:Golgi membrane"/>
    <property type="evidence" value="ECO:0007669"/>
    <property type="project" value="UniProtKB-SubCell"/>
</dbReference>
<evidence type="ECO:0000313" key="12">
    <source>
        <dbReference type="Proteomes" id="UP000694845"/>
    </source>
</evidence>
<comment type="subcellular location">
    <subcellularLocation>
        <location evidence="1">Golgi apparatus membrane</location>
        <topology evidence="1">Single-pass type II membrane protein</topology>
    </subcellularLocation>
</comment>
<feature type="region of interest" description="Disordered" evidence="11">
    <location>
        <begin position="422"/>
        <end position="446"/>
    </location>
</feature>
<organism evidence="12 13">
    <name type="scientific">Acanthaster planci</name>
    <name type="common">Crown-of-thorns starfish</name>
    <dbReference type="NCBI Taxonomy" id="133434"/>
    <lineage>
        <taxon>Eukaryota</taxon>
        <taxon>Metazoa</taxon>
        <taxon>Echinodermata</taxon>
        <taxon>Eleutherozoa</taxon>
        <taxon>Asterozoa</taxon>
        <taxon>Asteroidea</taxon>
        <taxon>Valvatacea</taxon>
        <taxon>Valvatida</taxon>
        <taxon>Acanthasteridae</taxon>
        <taxon>Acanthaster</taxon>
    </lineage>
</organism>
<dbReference type="AlphaFoldDB" id="A0A8B7YYJ5"/>
<keyword evidence="8" id="KW-0333">Golgi apparatus</keyword>
<evidence type="ECO:0000256" key="3">
    <source>
        <dbReference type="ARBA" id="ARBA00022676"/>
    </source>
</evidence>
<keyword evidence="4" id="KW-0808">Transferase</keyword>
<dbReference type="InterPro" id="IPR001675">
    <property type="entry name" value="Glyco_trans_29"/>
</dbReference>
<keyword evidence="5" id="KW-0812">Transmembrane</keyword>
<proteinExistence type="inferred from homology"/>
<dbReference type="PANTHER" id="PTHR23136">
    <property type="entry name" value="TAX1-BINDING PROTEIN 3-RELATED"/>
    <property type="match status" value="1"/>
</dbReference>
<evidence type="ECO:0000256" key="2">
    <source>
        <dbReference type="ARBA" id="ARBA00006003"/>
    </source>
</evidence>
<evidence type="ECO:0000256" key="1">
    <source>
        <dbReference type="ARBA" id="ARBA00004323"/>
    </source>
</evidence>
<feature type="region of interest" description="Disordered" evidence="11">
    <location>
        <begin position="371"/>
        <end position="391"/>
    </location>
</feature>
<evidence type="ECO:0000256" key="10">
    <source>
        <dbReference type="ARBA" id="ARBA00023180"/>
    </source>
</evidence>
<dbReference type="OrthoDB" id="10264956at2759"/>
<dbReference type="GO" id="GO:0008373">
    <property type="term" value="F:sialyltransferase activity"/>
    <property type="evidence" value="ECO:0007669"/>
    <property type="project" value="InterPro"/>
</dbReference>
<comment type="similarity">
    <text evidence="2">Belongs to the glycosyltransferase 29 family.</text>
</comment>
<reference evidence="13" key="1">
    <citation type="submission" date="2025-08" db="UniProtKB">
        <authorList>
            <consortium name="RefSeq"/>
        </authorList>
    </citation>
    <scope>IDENTIFICATION</scope>
</reference>
<feature type="compositionally biased region" description="Polar residues" evidence="11">
    <location>
        <begin position="430"/>
        <end position="440"/>
    </location>
</feature>
<evidence type="ECO:0000256" key="7">
    <source>
        <dbReference type="ARBA" id="ARBA00022989"/>
    </source>
</evidence>
<feature type="compositionally biased region" description="Basic residues" evidence="11">
    <location>
        <begin position="371"/>
        <end position="385"/>
    </location>
</feature>
<keyword evidence="7" id="KW-1133">Transmembrane helix</keyword>
<keyword evidence="6" id="KW-0735">Signal-anchor</keyword>
<dbReference type="GeneID" id="110983454"/>